<dbReference type="CDD" id="cd08504">
    <property type="entry name" value="PBP2_OppA"/>
    <property type="match status" value="1"/>
</dbReference>
<evidence type="ECO:0000313" key="8">
    <source>
        <dbReference type="Proteomes" id="UP001597189"/>
    </source>
</evidence>
<gene>
    <name evidence="7" type="ORF">ACFQ44_12045</name>
</gene>
<feature type="signal peptide" evidence="5">
    <location>
        <begin position="1"/>
        <end position="24"/>
    </location>
</feature>
<keyword evidence="8" id="KW-1185">Reference proteome</keyword>
<comment type="caution">
    <text evidence="7">The sequence shown here is derived from an EMBL/GenBank/DDBJ whole genome shotgun (WGS) entry which is preliminary data.</text>
</comment>
<reference evidence="8" key="1">
    <citation type="journal article" date="2019" name="Int. J. Syst. Evol. Microbiol.">
        <title>The Global Catalogue of Microorganisms (GCM) 10K type strain sequencing project: providing services to taxonomists for standard genome sequencing and annotation.</title>
        <authorList>
            <consortium name="The Broad Institute Genomics Platform"/>
            <consortium name="The Broad Institute Genome Sequencing Center for Infectious Disease"/>
            <person name="Wu L."/>
            <person name="Ma J."/>
        </authorList>
    </citation>
    <scope>NUCLEOTIDE SEQUENCE [LARGE SCALE GENOMIC DNA]</scope>
    <source>
        <strain evidence="8">CCM 8979</strain>
    </source>
</reference>
<dbReference type="RefSeq" id="WP_203646568.1">
    <property type="nucleotide sequence ID" value="NZ_BOLN01000010.1"/>
</dbReference>
<evidence type="ECO:0000313" key="7">
    <source>
        <dbReference type="EMBL" id="MFD1456389.1"/>
    </source>
</evidence>
<dbReference type="PIRSF" id="PIRSF002741">
    <property type="entry name" value="MppA"/>
    <property type="match status" value="1"/>
</dbReference>
<dbReference type="PANTHER" id="PTHR30290">
    <property type="entry name" value="PERIPLASMIC BINDING COMPONENT OF ABC TRANSPORTER"/>
    <property type="match status" value="1"/>
</dbReference>
<evidence type="ECO:0000256" key="4">
    <source>
        <dbReference type="ARBA" id="ARBA00022729"/>
    </source>
</evidence>
<accession>A0ABW4D632</accession>
<dbReference type="EMBL" id="JBHTOD010000010">
    <property type="protein sequence ID" value="MFD1456389.1"/>
    <property type="molecule type" value="Genomic_DNA"/>
</dbReference>
<dbReference type="PANTHER" id="PTHR30290:SF10">
    <property type="entry name" value="PERIPLASMIC OLIGOPEPTIDE-BINDING PROTEIN-RELATED"/>
    <property type="match status" value="1"/>
</dbReference>
<name>A0ABW4D632_9LACO</name>
<comment type="similarity">
    <text evidence="2">Belongs to the bacterial solute-binding protein 5 family.</text>
</comment>
<keyword evidence="4 5" id="KW-0732">Signal</keyword>
<dbReference type="InterPro" id="IPR039424">
    <property type="entry name" value="SBP_5"/>
</dbReference>
<dbReference type="Gene3D" id="3.10.105.10">
    <property type="entry name" value="Dipeptide-binding Protein, Domain 3"/>
    <property type="match status" value="1"/>
</dbReference>
<proteinExistence type="inferred from homology"/>
<evidence type="ECO:0000256" key="5">
    <source>
        <dbReference type="SAM" id="SignalP"/>
    </source>
</evidence>
<feature type="chain" id="PRO_5046833359" evidence="5">
    <location>
        <begin position="25"/>
        <end position="535"/>
    </location>
</feature>
<protein>
    <submittedName>
        <fullName evidence="7">Peptide ABC transporter substrate-binding protein</fullName>
    </submittedName>
</protein>
<dbReference type="Gene3D" id="3.40.190.10">
    <property type="entry name" value="Periplasmic binding protein-like II"/>
    <property type="match status" value="1"/>
</dbReference>
<feature type="domain" description="Solute-binding protein family 5" evidence="6">
    <location>
        <begin position="75"/>
        <end position="456"/>
    </location>
</feature>
<dbReference type="PROSITE" id="PS51257">
    <property type="entry name" value="PROKAR_LIPOPROTEIN"/>
    <property type="match status" value="1"/>
</dbReference>
<dbReference type="InterPro" id="IPR030678">
    <property type="entry name" value="Peptide/Ni-bd"/>
</dbReference>
<dbReference type="Proteomes" id="UP001597189">
    <property type="component" value="Unassembled WGS sequence"/>
</dbReference>
<dbReference type="InterPro" id="IPR000914">
    <property type="entry name" value="SBP_5_dom"/>
</dbReference>
<dbReference type="Pfam" id="PF00496">
    <property type="entry name" value="SBP_bac_5"/>
    <property type="match status" value="1"/>
</dbReference>
<evidence type="ECO:0000256" key="1">
    <source>
        <dbReference type="ARBA" id="ARBA00004196"/>
    </source>
</evidence>
<organism evidence="7 8">
    <name type="scientific">Levilactobacillus lanxiensis</name>
    <dbReference type="NCBI Taxonomy" id="2799568"/>
    <lineage>
        <taxon>Bacteria</taxon>
        <taxon>Bacillati</taxon>
        <taxon>Bacillota</taxon>
        <taxon>Bacilli</taxon>
        <taxon>Lactobacillales</taxon>
        <taxon>Lactobacillaceae</taxon>
        <taxon>Levilactobacillus</taxon>
    </lineage>
</organism>
<evidence type="ECO:0000259" key="6">
    <source>
        <dbReference type="Pfam" id="PF00496"/>
    </source>
</evidence>
<evidence type="ECO:0000256" key="2">
    <source>
        <dbReference type="ARBA" id="ARBA00005695"/>
    </source>
</evidence>
<dbReference type="SUPFAM" id="SSF53850">
    <property type="entry name" value="Periplasmic binding protein-like II"/>
    <property type="match status" value="1"/>
</dbReference>
<sequence>MKHFVWTAPLALLTVLSLAGCGSAAGHTTNKNRTLNVTLASEPATADPNKDTDTNSASVIYQTMEGLYTYNKANKIVAGVATKVVTPTNHGKTYTFTLKKNAKWANGQRVTAQDFVTSLQRMADPKTKAQYASVLSAFKNYAAVQKGTLPASKLGVKALSTTKLQFQLSKAVPYFDDLVASKYYPLNTAAVKKYGQKYGTSAAKSVGNGPYKLVGWTGSNATWHYVKNPHYWNAKEVQIKRVKVAVTKDVNTAANLFKSDKVQETTVTGEYVRANSNDASLHTHLTGRLNYLYVNSRKTATNSENLRQAISAVIDRKQLTNKVLQDGSKPALSAVPQGDQANPKTGQDMAKEVGNLLPHNVVQAKTYWAKYLKETGKTKVTLNLLTDDTDDDKKVGTYLQSEMEKNLKGLTVTTTAIPHAQHVARDFAGTFELNLTGWSTNWLDASDYLNLAAKGNTVNFTNWNDSTYNQLLATADGQTGLARYKSLMKADKYLMSVKGYLPLYQPSEAKLISSKVGGLHYSLLNEAQYQYAYWK</sequence>
<keyword evidence="3" id="KW-0813">Transport</keyword>
<dbReference type="Gene3D" id="3.90.76.10">
    <property type="entry name" value="Dipeptide-binding Protein, Domain 1"/>
    <property type="match status" value="1"/>
</dbReference>
<comment type="subcellular location">
    <subcellularLocation>
        <location evidence="1">Cell envelope</location>
    </subcellularLocation>
</comment>
<evidence type="ECO:0000256" key="3">
    <source>
        <dbReference type="ARBA" id="ARBA00022448"/>
    </source>
</evidence>